<dbReference type="PROSITE" id="PS51257">
    <property type="entry name" value="PROKAR_LIPOPROTEIN"/>
    <property type="match status" value="1"/>
</dbReference>
<evidence type="ECO:0000256" key="1">
    <source>
        <dbReference type="SAM" id="SignalP"/>
    </source>
</evidence>
<comment type="caution">
    <text evidence="2">The sequence shown here is derived from an EMBL/GenBank/DDBJ whole genome shotgun (WGS) entry which is preliminary data.</text>
</comment>
<keyword evidence="3" id="KW-1185">Reference proteome</keyword>
<feature type="signal peptide" evidence="1">
    <location>
        <begin position="1"/>
        <end position="27"/>
    </location>
</feature>
<dbReference type="RefSeq" id="WP_125497256.1">
    <property type="nucleotide sequence ID" value="NZ_BMVZ01000001.1"/>
</dbReference>
<evidence type="ECO:0000313" key="2">
    <source>
        <dbReference type="EMBL" id="NJP16635.1"/>
    </source>
</evidence>
<gene>
    <name evidence="2" type="ORF">HCJ95_20745</name>
</gene>
<organism evidence="2 3">
    <name type="scientific">Streptomyces thermoviolaceus subsp. thermoviolaceus</name>
    <dbReference type="NCBI Taxonomy" id="66860"/>
    <lineage>
        <taxon>Bacteria</taxon>
        <taxon>Bacillati</taxon>
        <taxon>Actinomycetota</taxon>
        <taxon>Actinomycetes</taxon>
        <taxon>Kitasatosporales</taxon>
        <taxon>Streptomycetaceae</taxon>
        <taxon>Streptomyces</taxon>
    </lineage>
</organism>
<name>A0ABX0Z011_STRTL</name>
<protein>
    <submittedName>
        <fullName evidence="2">Uncharacterized protein</fullName>
    </submittedName>
</protein>
<reference evidence="2 3" key="1">
    <citation type="submission" date="2020-03" db="EMBL/GenBank/DDBJ databases">
        <title>WGS of actinomycetes isolated from Thailand.</title>
        <authorList>
            <person name="Thawai C."/>
        </authorList>
    </citation>
    <scope>NUCLEOTIDE SEQUENCE [LARGE SCALE GENOMIC DNA]</scope>
    <source>
        <strain evidence="2 3">NBRC 13905</strain>
    </source>
</reference>
<feature type="chain" id="PRO_5047544042" evidence="1">
    <location>
        <begin position="28"/>
        <end position="108"/>
    </location>
</feature>
<dbReference type="Proteomes" id="UP000635996">
    <property type="component" value="Unassembled WGS sequence"/>
</dbReference>
<keyword evidence="1" id="KW-0732">Signal</keyword>
<sequence length="108" mass="11201">MSAPRRLVTVLAATAACAAMVAGPAHAATSVAGAERAPAGSSCRSIVSQPMAFKSGTPVHEYLAGSSDVMFYLDAGSYLVNEACVSAAGNLWWHLVNSGYVYDAYRID</sequence>
<proteinExistence type="predicted"/>
<dbReference type="EMBL" id="JAATEL010000024">
    <property type="protein sequence ID" value="NJP16635.1"/>
    <property type="molecule type" value="Genomic_DNA"/>
</dbReference>
<evidence type="ECO:0000313" key="3">
    <source>
        <dbReference type="Proteomes" id="UP000635996"/>
    </source>
</evidence>
<accession>A0ABX0Z011</accession>